<keyword evidence="2" id="KW-0560">Oxidoreductase</keyword>
<dbReference type="FunFam" id="3.40.50.720:FF:000084">
    <property type="entry name" value="Short-chain dehydrogenase reductase"/>
    <property type="match status" value="1"/>
</dbReference>
<dbReference type="GO" id="GO:0016491">
    <property type="term" value="F:oxidoreductase activity"/>
    <property type="evidence" value="ECO:0007669"/>
    <property type="project" value="UniProtKB-KW"/>
</dbReference>
<organism evidence="5 6">
    <name type="scientific">Taxus chinensis</name>
    <name type="common">Chinese yew</name>
    <name type="synonym">Taxus wallichiana var. chinensis</name>
    <dbReference type="NCBI Taxonomy" id="29808"/>
    <lineage>
        <taxon>Eukaryota</taxon>
        <taxon>Viridiplantae</taxon>
        <taxon>Streptophyta</taxon>
        <taxon>Embryophyta</taxon>
        <taxon>Tracheophyta</taxon>
        <taxon>Spermatophyta</taxon>
        <taxon>Pinopsida</taxon>
        <taxon>Pinidae</taxon>
        <taxon>Conifers II</taxon>
        <taxon>Cupressales</taxon>
        <taxon>Taxaceae</taxon>
        <taxon>Taxus</taxon>
    </lineage>
</organism>
<sequence>SNNSIQGITKYMNYIFAKLLNLCDAKRRLEGKVAIITGGASGIGEATVVLFVRHGAKVIIADIAAEAGIKLAESLSPSATFIHCDVTKEQDVRAAVDFAIEKFGRLDIMLNNAGTTDIPEGGAAEYDMEEFERVMNVNVKGVMHGIKHAARVMIPNKKGCIISMGSIAGVLGGKGSFAYTASKHAIIGMTKNGAAELGNYGIRVNSVSPSAIPTNIGSQFLKYEMKAILEAISKKIAILKGVTLEVEDIAEATLYLASEESKYVSGHNLVVDGGYTV</sequence>
<dbReference type="SUPFAM" id="SSF51735">
    <property type="entry name" value="NAD(P)-binding Rossmann-fold domains"/>
    <property type="match status" value="1"/>
</dbReference>
<name>A0AA38BQV8_TAXCH</name>
<dbReference type="InterPro" id="IPR002347">
    <property type="entry name" value="SDR_fam"/>
</dbReference>
<dbReference type="NCBIfam" id="NF005559">
    <property type="entry name" value="PRK07231.1"/>
    <property type="match status" value="1"/>
</dbReference>
<comment type="similarity">
    <text evidence="1">Belongs to the short-chain dehydrogenases/reductases (SDR) family.</text>
</comment>
<dbReference type="Pfam" id="PF13561">
    <property type="entry name" value="adh_short_C2"/>
    <property type="match status" value="1"/>
</dbReference>
<dbReference type="PRINTS" id="PR00081">
    <property type="entry name" value="GDHRDH"/>
</dbReference>
<keyword evidence="3" id="KW-0520">NAD</keyword>
<proteinExistence type="inferred from homology"/>
<dbReference type="Gene3D" id="3.40.50.720">
    <property type="entry name" value="NAD(P)-binding Rossmann-like Domain"/>
    <property type="match status" value="1"/>
</dbReference>
<dbReference type="PROSITE" id="PS00061">
    <property type="entry name" value="ADH_SHORT"/>
    <property type="match status" value="1"/>
</dbReference>
<evidence type="ECO:0000256" key="2">
    <source>
        <dbReference type="ARBA" id="ARBA00023002"/>
    </source>
</evidence>
<keyword evidence="4" id="KW-0443">Lipid metabolism</keyword>
<keyword evidence="6" id="KW-1185">Reference proteome</keyword>
<dbReference type="PRINTS" id="PR00080">
    <property type="entry name" value="SDRFAMILY"/>
</dbReference>
<protein>
    <submittedName>
        <fullName evidence="5">Uncharacterized protein</fullName>
    </submittedName>
</protein>
<evidence type="ECO:0000313" key="6">
    <source>
        <dbReference type="Proteomes" id="UP000824469"/>
    </source>
</evidence>
<dbReference type="GO" id="GO:0006629">
    <property type="term" value="P:lipid metabolic process"/>
    <property type="evidence" value="ECO:0007669"/>
    <property type="project" value="UniProtKB-KW"/>
</dbReference>
<dbReference type="InterPro" id="IPR036291">
    <property type="entry name" value="NAD(P)-bd_dom_sf"/>
</dbReference>
<evidence type="ECO:0000256" key="1">
    <source>
        <dbReference type="ARBA" id="ARBA00006484"/>
    </source>
</evidence>
<gene>
    <name evidence="5" type="ORF">KI387_032987</name>
</gene>
<accession>A0AA38BQV8</accession>
<dbReference type="EMBL" id="JAHRHJ020003813">
    <property type="protein sequence ID" value="KAH9288870.1"/>
    <property type="molecule type" value="Genomic_DNA"/>
</dbReference>
<dbReference type="OMA" id="CIEYLIS"/>
<dbReference type="Proteomes" id="UP000824469">
    <property type="component" value="Unassembled WGS sequence"/>
</dbReference>
<dbReference type="InterPro" id="IPR020904">
    <property type="entry name" value="Sc_DH/Rdtase_CS"/>
</dbReference>
<evidence type="ECO:0000256" key="4">
    <source>
        <dbReference type="ARBA" id="ARBA00023098"/>
    </source>
</evidence>
<feature type="non-terminal residue" evidence="5">
    <location>
        <position position="1"/>
    </location>
</feature>
<evidence type="ECO:0000256" key="3">
    <source>
        <dbReference type="ARBA" id="ARBA00023027"/>
    </source>
</evidence>
<reference evidence="5 6" key="1">
    <citation type="journal article" date="2021" name="Nat. Plants">
        <title>The Taxus genome provides insights into paclitaxel biosynthesis.</title>
        <authorList>
            <person name="Xiong X."/>
            <person name="Gou J."/>
            <person name="Liao Q."/>
            <person name="Li Y."/>
            <person name="Zhou Q."/>
            <person name="Bi G."/>
            <person name="Li C."/>
            <person name="Du R."/>
            <person name="Wang X."/>
            <person name="Sun T."/>
            <person name="Guo L."/>
            <person name="Liang H."/>
            <person name="Lu P."/>
            <person name="Wu Y."/>
            <person name="Zhang Z."/>
            <person name="Ro D.K."/>
            <person name="Shang Y."/>
            <person name="Huang S."/>
            <person name="Yan J."/>
        </authorList>
    </citation>
    <scope>NUCLEOTIDE SEQUENCE [LARGE SCALE GENOMIC DNA]</scope>
    <source>
        <strain evidence="5">Ta-2019</strain>
    </source>
</reference>
<dbReference type="AlphaFoldDB" id="A0AA38BQV8"/>
<evidence type="ECO:0000313" key="5">
    <source>
        <dbReference type="EMBL" id="KAH9288870.1"/>
    </source>
</evidence>
<feature type="non-terminal residue" evidence="5">
    <location>
        <position position="277"/>
    </location>
</feature>
<dbReference type="PANTHER" id="PTHR43180">
    <property type="entry name" value="3-OXOACYL-(ACYL-CARRIER-PROTEIN) REDUCTASE (AFU_ORTHOLOGUE AFUA_6G11210)"/>
    <property type="match status" value="1"/>
</dbReference>
<comment type="caution">
    <text evidence="5">The sequence shown here is derived from an EMBL/GenBank/DDBJ whole genome shotgun (WGS) entry which is preliminary data.</text>
</comment>
<dbReference type="PANTHER" id="PTHR43180:SF28">
    <property type="entry name" value="NAD(P)-BINDING ROSSMANN-FOLD SUPERFAMILY PROTEIN"/>
    <property type="match status" value="1"/>
</dbReference>